<protein>
    <recommendedName>
        <fullName evidence="3">Lipoprotein</fullName>
    </recommendedName>
</protein>
<accession>A0A0S2SJ32</accession>
<name>A0A0S2SJ32_9GAMM</name>
<evidence type="ECO:0000313" key="2">
    <source>
        <dbReference type="Proteomes" id="UP000058114"/>
    </source>
</evidence>
<reference evidence="2" key="1">
    <citation type="submission" date="2015-10" db="EMBL/GenBank/DDBJ databases">
        <title>Complete Genome Sequence of Aeromonas schubertii strain WL1483.</title>
        <authorList>
            <person name="Liu L."/>
        </authorList>
    </citation>
    <scope>NUCLEOTIDE SEQUENCE [LARGE SCALE GENOMIC DNA]</scope>
    <source>
        <strain evidence="2">WL1483</strain>
    </source>
</reference>
<gene>
    <name evidence="1" type="ORF">WL1483_2285</name>
</gene>
<dbReference type="RefSeq" id="WP_060586139.1">
    <property type="nucleotide sequence ID" value="NZ_CP013067.1"/>
</dbReference>
<dbReference type="AlphaFoldDB" id="A0A0S2SJ32"/>
<dbReference type="Proteomes" id="UP000058114">
    <property type="component" value="Chromosome"/>
</dbReference>
<dbReference type="KEGG" id="asr:WL1483_2285"/>
<sequence>MMQLLWLLPLLLQGCASWPPGGEGGMAESRPTAYPRGEAEREAWQTFELRQMAIDDALHRLDALGYQACLPAGKASLMALRRGVLREAHSRLWVDAWRHQGLLASEVEQERSRLVWWQEQTGCGSWSGRKLNEWGAGSPPS</sequence>
<evidence type="ECO:0008006" key="3">
    <source>
        <dbReference type="Google" id="ProtNLM"/>
    </source>
</evidence>
<dbReference type="EMBL" id="CP013067">
    <property type="protein sequence ID" value="ALP41704.1"/>
    <property type="molecule type" value="Genomic_DNA"/>
</dbReference>
<reference evidence="1 2" key="2">
    <citation type="journal article" date="2016" name="Genome Announc.">
        <title>Complete Genome Sequence of the Highly Virulent Aeromonas schubertii Strain WL1483, Isolated from Diseased Snakehead Fish (Channa argus) in China.</title>
        <authorList>
            <person name="Liu L."/>
            <person name="Li N."/>
            <person name="Zhang D."/>
            <person name="Fu X."/>
            <person name="Shi C."/>
            <person name="Lin Q."/>
            <person name="Hao G."/>
        </authorList>
    </citation>
    <scope>NUCLEOTIDE SEQUENCE [LARGE SCALE GENOMIC DNA]</scope>
    <source>
        <strain evidence="1 2">WL1483</strain>
    </source>
</reference>
<organism evidence="1 2">
    <name type="scientific">Aeromonas schubertii</name>
    <dbReference type="NCBI Taxonomy" id="652"/>
    <lineage>
        <taxon>Bacteria</taxon>
        <taxon>Pseudomonadati</taxon>
        <taxon>Pseudomonadota</taxon>
        <taxon>Gammaproteobacteria</taxon>
        <taxon>Aeromonadales</taxon>
        <taxon>Aeromonadaceae</taxon>
        <taxon>Aeromonas</taxon>
    </lineage>
</organism>
<proteinExistence type="predicted"/>
<evidence type="ECO:0000313" key="1">
    <source>
        <dbReference type="EMBL" id="ALP41704.1"/>
    </source>
</evidence>
<dbReference type="PATRIC" id="fig|652.5.peg.2233"/>